<gene>
    <name evidence="7" type="ordered locus">AALP_Aa4g151500</name>
</gene>
<proteinExistence type="predicted"/>
<dbReference type="Gene3D" id="1.10.8.60">
    <property type="match status" value="2"/>
</dbReference>
<protein>
    <recommendedName>
        <fullName evidence="6">AAA+ ATPase domain-containing protein</fullName>
    </recommendedName>
</protein>
<dbReference type="Proteomes" id="UP000029120">
    <property type="component" value="Chromosome 4"/>
</dbReference>
<dbReference type="Pfam" id="PF17862">
    <property type="entry name" value="AAA_lid_3"/>
    <property type="match status" value="1"/>
</dbReference>
<dbReference type="OrthoDB" id="1066258at2759"/>
<organism evidence="7 8">
    <name type="scientific">Arabis alpina</name>
    <name type="common">Alpine rock-cress</name>
    <dbReference type="NCBI Taxonomy" id="50452"/>
    <lineage>
        <taxon>Eukaryota</taxon>
        <taxon>Viridiplantae</taxon>
        <taxon>Streptophyta</taxon>
        <taxon>Embryophyta</taxon>
        <taxon>Tracheophyta</taxon>
        <taxon>Spermatophyta</taxon>
        <taxon>Magnoliopsida</taxon>
        <taxon>eudicotyledons</taxon>
        <taxon>Gunneridae</taxon>
        <taxon>Pentapetalae</taxon>
        <taxon>rosids</taxon>
        <taxon>malvids</taxon>
        <taxon>Brassicales</taxon>
        <taxon>Brassicaceae</taxon>
        <taxon>Arabideae</taxon>
        <taxon>Arabis</taxon>
    </lineage>
</organism>
<comment type="subcellular location">
    <subcellularLocation>
        <location evidence="1">Cytoplasm</location>
    </subcellularLocation>
</comment>
<evidence type="ECO:0000313" key="7">
    <source>
        <dbReference type="EMBL" id="KFK36644.1"/>
    </source>
</evidence>
<dbReference type="Gene3D" id="3.40.50.300">
    <property type="entry name" value="P-loop containing nucleotide triphosphate hydrolases"/>
    <property type="match status" value="2"/>
</dbReference>
<feature type="domain" description="AAA+ ATPase" evidence="6">
    <location>
        <begin position="401"/>
        <end position="537"/>
    </location>
</feature>
<dbReference type="EMBL" id="CM002872">
    <property type="protein sequence ID" value="KFK36644.1"/>
    <property type="molecule type" value="Genomic_DNA"/>
</dbReference>
<dbReference type="InterPro" id="IPR027417">
    <property type="entry name" value="P-loop_NTPase"/>
</dbReference>
<dbReference type="PANTHER" id="PTHR48470:SF1">
    <property type="entry name" value="CELL DIVISION CONTROL PROTEIN 48 C ISOFORM 1"/>
    <property type="match status" value="1"/>
</dbReference>
<accession>A0A087H3E2</accession>
<evidence type="ECO:0000256" key="1">
    <source>
        <dbReference type="ARBA" id="ARBA00004496"/>
    </source>
</evidence>
<dbReference type="SMART" id="SM00382">
    <property type="entry name" value="AAA"/>
    <property type="match status" value="2"/>
</dbReference>
<dbReference type="eggNOG" id="KOG0733">
    <property type="taxonomic scope" value="Eukaryota"/>
</dbReference>
<dbReference type="AlphaFoldDB" id="A0A087H3E2"/>
<dbReference type="Pfam" id="PF00004">
    <property type="entry name" value="AAA"/>
    <property type="match status" value="2"/>
</dbReference>
<reference evidence="8" key="1">
    <citation type="journal article" date="2015" name="Nat. Plants">
        <title>Genome expansion of Arabis alpina linked with retrotransposition and reduced symmetric DNA methylation.</title>
        <authorList>
            <person name="Willing E.M."/>
            <person name="Rawat V."/>
            <person name="Mandakova T."/>
            <person name="Maumus F."/>
            <person name="James G.V."/>
            <person name="Nordstroem K.J."/>
            <person name="Becker C."/>
            <person name="Warthmann N."/>
            <person name="Chica C."/>
            <person name="Szarzynska B."/>
            <person name="Zytnicki M."/>
            <person name="Albani M.C."/>
            <person name="Kiefer C."/>
            <person name="Bergonzi S."/>
            <person name="Castaings L."/>
            <person name="Mateos J.L."/>
            <person name="Berns M.C."/>
            <person name="Bujdoso N."/>
            <person name="Piofczyk T."/>
            <person name="de Lorenzo L."/>
            <person name="Barrero-Sicilia C."/>
            <person name="Mateos I."/>
            <person name="Piednoel M."/>
            <person name="Hagmann J."/>
            <person name="Chen-Min-Tao R."/>
            <person name="Iglesias-Fernandez R."/>
            <person name="Schuster S.C."/>
            <person name="Alonso-Blanco C."/>
            <person name="Roudier F."/>
            <person name="Carbonero P."/>
            <person name="Paz-Ares J."/>
            <person name="Davis S.J."/>
            <person name="Pecinka A."/>
            <person name="Quesneville H."/>
            <person name="Colot V."/>
            <person name="Lysak M.A."/>
            <person name="Weigel D."/>
            <person name="Coupland G."/>
            <person name="Schneeberger K."/>
        </authorList>
    </citation>
    <scope>NUCLEOTIDE SEQUENCE [LARGE SCALE GENOMIC DNA]</scope>
    <source>
        <strain evidence="8">cv. Pajares</strain>
    </source>
</reference>
<keyword evidence="2" id="KW-0963">Cytoplasm</keyword>
<keyword evidence="8" id="KW-1185">Reference proteome</keyword>
<feature type="domain" description="AAA+ ATPase" evidence="6">
    <location>
        <begin position="150"/>
        <end position="257"/>
    </location>
</feature>
<keyword evidence="3" id="KW-0547">Nucleotide-binding</keyword>
<evidence type="ECO:0000256" key="4">
    <source>
        <dbReference type="ARBA" id="ARBA00022840"/>
    </source>
</evidence>
<dbReference type="InterPro" id="IPR055278">
    <property type="entry name" value="CDC48c"/>
</dbReference>
<dbReference type="GO" id="GO:0005737">
    <property type="term" value="C:cytoplasm"/>
    <property type="evidence" value="ECO:0007669"/>
    <property type="project" value="UniProtKB-SubCell"/>
</dbReference>
<dbReference type="GO" id="GO:0016887">
    <property type="term" value="F:ATP hydrolysis activity"/>
    <property type="evidence" value="ECO:0007669"/>
    <property type="project" value="InterPro"/>
</dbReference>
<feature type="region of interest" description="Disordered" evidence="5">
    <location>
        <begin position="58"/>
        <end position="88"/>
    </location>
</feature>
<dbReference type="GO" id="GO:0005524">
    <property type="term" value="F:ATP binding"/>
    <property type="evidence" value="ECO:0007669"/>
    <property type="project" value="UniProtKB-KW"/>
</dbReference>
<dbReference type="Gramene" id="KFK36644">
    <property type="protein sequence ID" value="KFK36644"/>
    <property type="gene ID" value="AALP_AA4G151500"/>
</dbReference>
<dbReference type="FunFam" id="3.40.50.300:FF:000567">
    <property type="entry name" value="ATPase, AAA family protein"/>
    <property type="match status" value="1"/>
</dbReference>
<evidence type="ECO:0000256" key="5">
    <source>
        <dbReference type="SAM" id="MobiDB-lite"/>
    </source>
</evidence>
<dbReference type="PANTHER" id="PTHR48470">
    <property type="entry name" value="CELL DIVISION CONTROL PROTEIN 48 C ISOFORM 1"/>
    <property type="match status" value="1"/>
</dbReference>
<dbReference type="InterPro" id="IPR003959">
    <property type="entry name" value="ATPase_AAA_core"/>
</dbReference>
<dbReference type="InterPro" id="IPR041569">
    <property type="entry name" value="AAA_lid_3"/>
</dbReference>
<dbReference type="OMA" id="TECVGTG"/>
<evidence type="ECO:0000259" key="6">
    <source>
        <dbReference type="SMART" id="SM00382"/>
    </source>
</evidence>
<sequence length="616" mass="69051">MRRRSNVPVPSLKNQVQESWKKGLNVGEIVDELRSNREYFRKKRPILMIKVKKIVKSLNKEEEEEEEGNGSRKKQRLNDSEQRSSDFDILSGTDELEESMIHNSDDDMNFDYTSDGLRASYSNKSRTTHLRVEEKPKKKTEIVQDLGFIPCSGLLLHGPPGCGKTTLAHAIATETGVPFYMLSAPELVSGVSGGSEENIRQLFSKAYRTAPSIIFIDEIDAIGSKRENQHKATNRPDSLDLALRRRFQKEIYIGVPDAKAREEIFSSLTRNLSLESNFDMAKIVRMTYGFVGSDFDLLLMEAGTVALKKSLDSRETESCDSLTKQPLLEEERKKFLLHTTSDFVAALKKVQPCLTREGFSTRPNVTWDDVGGLDHIREEFYHHVIRPIKFPEEYKGVESCLENGFLLYGPPGCGKSLVAMAVANEAGANFIHVKGPDLLSKYVGDTEKNIRELFSRARMSSPCIVFFDEVDSLTTERGEQGAWVVQRPLTQLLVELSGGEERNGVIVIAATNRPDMMDAASKRKGRFGKHFHVPLPNSAQRYSILKSIANKFSVDPSVDLNSIAKRCENLSGADLKSLVDDAVLASLKDKNSTSKRIVKMVHFEQALTNLKNSAHV</sequence>
<evidence type="ECO:0000313" key="8">
    <source>
        <dbReference type="Proteomes" id="UP000029120"/>
    </source>
</evidence>
<feature type="compositionally biased region" description="Basic and acidic residues" evidence="5">
    <location>
        <begin position="76"/>
        <end position="86"/>
    </location>
</feature>
<evidence type="ECO:0000256" key="3">
    <source>
        <dbReference type="ARBA" id="ARBA00022741"/>
    </source>
</evidence>
<evidence type="ECO:0000256" key="2">
    <source>
        <dbReference type="ARBA" id="ARBA00022490"/>
    </source>
</evidence>
<dbReference type="InterPro" id="IPR003593">
    <property type="entry name" value="AAA+_ATPase"/>
</dbReference>
<dbReference type="SUPFAM" id="SSF52540">
    <property type="entry name" value="P-loop containing nucleoside triphosphate hydrolases"/>
    <property type="match status" value="2"/>
</dbReference>
<name>A0A087H3E2_ARAAL</name>
<keyword evidence="4" id="KW-0067">ATP-binding</keyword>